<evidence type="ECO:0000313" key="3">
    <source>
        <dbReference type="Proteomes" id="UP000031672"/>
    </source>
</evidence>
<protein>
    <submittedName>
        <fullName evidence="2">Chromosome partitioning protein ParA</fullName>
    </submittedName>
</protein>
<organism evidence="2 3">
    <name type="scientific">Vibrio renipiscarius</name>
    <dbReference type="NCBI Taxonomy" id="1461322"/>
    <lineage>
        <taxon>Bacteria</taxon>
        <taxon>Pseudomonadati</taxon>
        <taxon>Pseudomonadota</taxon>
        <taxon>Gammaproteobacteria</taxon>
        <taxon>Vibrionales</taxon>
        <taxon>Vibrionaceae</taxon>
        <taxon>Vibrio</taxon>
    </lineage>
</organism>
<dbReference type="RefSeq" id="WP_040991983.1">
    <property type="nucleotide sequence ID" value="NZ_JTKH01000024.1"/>
</dbReference>
<reference evidence="2 3" key="1">
    <citation type="submission" date="2014-11" db="EMBL/GenBank/DDBJ databases">
        <title>Draft Genome Sequence of Vibrio piscirenalis strains CECT 8603T and CECT 8604, two marine Gammaproteobacterium isolated from cultured gilthead sea bream (Sparus aurata).</title>
        <authorList>
            <person name="Arahal D.R."/>
            <person name="Rodrigo-Torres L."/>
            <person name="Lucena T."/>
            <person name="Pujalte M.J."/>
        </authorList>
    </citation>
    <scope>NUCLEOTIDE SEQUENCE [LARGE SCALE GENOMIC DNA]</scope>
    <source>
        <strain evidence="2 3">DCR 1-4-2</strain>
    </source>
</reference>
<proteinExistence type="predicted"/>
<accession>A0A0C2JM79</accession>
<feature type="region of interest" description="Disordered" evidence="1">
    <location>
        <begin position="1"/>
        <end position="23"/>
    </location>
</feature>
<sequence>MSDFEKELAQMSQEMGNEPEVALPTMEEQKTIAAELKRLEEAGELTPEVLEQYFGQFYTKSDAPVH</sequence>
<dbReference type="Proteomes" id="UP000031672">
    <property type="component" value="Unassembled WGS sequence"/>
</dbReference>
<dbReference type="OrthoDB" id="5918735at2"/>
<dbReference type="AlphaFoldDB" id="A0A0C2JDP9"/>
<gene>
    <name evidence="2" type="ORF">OJ16_14580</name>
</gene>
<evidence type="ECO:0000256" key="1">
    <source>
        <dbReference type="SAM" id="MobiDB-lite"/>
    </source>
</evidence>
<comment type="caution">
    <text evidence="2">The sequence shown here is derived from an EMBL/GenBank/DDBJ whole genome shotgun (WGS) entry which is preliminary data.</text>
</comment>
<keyword evidence="3" id="KW-1185">Reference proteome</keyword>
<accession>A0A0C2JDP9</accession>
<name>A0A0C2JDP9_9VIBR</name>
<dbReference type="EMBL" id="JTKH01000024">
    <property type="protein sequence ID" value="KII76049.1"/>
    <property type="molecule type" value="Genomic_DNA"/>
</dbReference>
<evidence type="ECO:0000313" key="2">
    <source>
        <dbReference type="EMBL" id="KII76049.1"/>
    </source>
</evidence>